<dbReference type="Gene3D" id="3.40.50.300">
    <property type="entry name" value="P-loop containing nucleotide triphosphate hydrolases"/>
    <property type="match status" value="1"/>
</dbReference>
<feature type="domain" description="ABC transporter" evidence="4">
    <location>
        <begin position="34"/>
        <end position="147"/>
    </location>
</feature>
<name>X1D364_9ZZZZ</name>
<dbReference type="InterPro" id="IPR050319">
    <property type="entry name" value="ABC_transp_ATP-bind"/>
</dbReference>
<organism evidence="5">
    <name type="scientific">marine sediment metagenome</name>
    <dbReference type="NCBI Taxonomy" id="412755"/>
    <lineage>
        <taxon>unclassified sequences</taxon>
        <taxon>metagenomes</taxon>
        <taxon>ecological metagenomes</taxon>
    </lineage>
</organism>
<sequence>MANNILEIKGLKKYFPVYSAAGIKQKGVFVKAVDGIELSVDEGEILGLVGESGSGKSTTGYVIIGMYGVTEGEILFKGECVSTNTNNRCLRLKKDIQIVFQDPGTTLNPQRSIREILRLPLQIHGMLNKQNKETQIIRILESVGLSSDFLDKYPTMIGGRRK</sequence>
<protein>
    <recommendedName>
        <fullName evidence="4">ABC transporter domain-containing protein</fullName>
    </recommendedName>
</protein>
<feature type="non-terminal residue" evidence="5">
    <location>
        <position position="162"/>
    </location>
</feature>
<gene>
    <name evidence="5" type="ORF">S01H4_54726</name>
</gene>
<dbReference type="GO" id="GO:0005524">
    <property type="term" value="F:ATP binding"/>
    <property type="evidence" value="ECO:0007669"/>
    <property type="project" value="UniProtKB-KW"/>
</dbReference>
<reference evidence="5" key="1">
    <citation type="journal article" date="2014" name="Front. Microbiol.">
        <title>High frequency of phylogenetically diverse reductive dehalogenase-homologous genes in deep subseafloor sedimentary metagenomes.</title>
        <authorList>
            <person name="Kawai M."/>
            <person name="Futagami T."/>
            <person name="Toyoda A."/>
            <person name="Takaki Y."/>
            <person name="Nishi S."/>
            <person name="Hori S."/>
            <person name="Arai W."/>
            <person name="Tsubouchi T."/>
            <person name="Morono Y."/>
            <person name="Uchiyama I."/>
            <person name="Ito T."/>
            <person name="Fujiyama A."/>
            <person name="Inagaki F."/>
            <person name="Takami H."/>
        </authorList>
    </citation>
    <scope>NUCLEOTIDE SEQUENCE</scope>
    <source>
        <strain evidence="5">Expedition CK06-06</strain>
    </source>
</reference>
<proteinExistence type="predicted"/>
<keyword evidence="3" id="KW-0067">ATP-binding</keyword>
<dbReference type="EMBL" id="BART01031512">
    <property type="protein sequence ID" value="GAH15206.1"/>
    <property type="molecule type" value="Genomic_DNA"/>
</dbReference>
<evidence type="ECO:0000259" key="4">
    <source>
        <dbReference type="Pfam" id="PF00005"/>
    </source>
</evidence>
<dbReference type="InterPro" id="IPR003439">
    <property type="entry name" value="ABC_transporter-like_ATP-bd"/>
</dbReference>
<dbReference type="SUPFAM" id="SSF52540">
    <property type="entry name" value="P-loop containing nucleoside triphosphate hydrolases"/>
    <property type="match status" value="1"/>
</dbReference>
<dbReference type="GO" id="GO:0016887">
    <property type="term" value="F:ATP hydrolysis activity"/>
    <property type="evidence" value="ECO:0007669"/>
    <property type="project" value="InterPro"/>
</dbReference>
<accession>X1D364</accession>
<dbReference type="PANTHER" id="PTHR43776">
    <property type="entry name" value="TRANSPORT ATP-BINDING PROTEIN"/>
    <property type="match status" value="1"/>
</dbReference>
<comment type="caution">
    <text evidence="5">The sequence shown here is derived from an EMBL/GenBank/DDBJ whole genome shotgun (WGS) entry which is preliminary data.</text>
</comment>
<evidence type="ECO:0000256" key="2">
    <source>
        <dbReference type="ARBA" id="ARBA00022741"/>
    </source>
</evidence>
<dbReference type="InterPro" id="IPR027417">
    <property type="entry name" value="P-loop_NTPase"/>
</dbReference>
<evidence type="ECO:0000313" key="5">
    <source>
        <dbReference type="EMBL" id="GAH15206.1"/>
    </source>
</evidence>
<evidence type="ECO:0000256" key="3">
    <source>
        <dbReference type="ARBA" id="ARBA00022840"/>
    </source>
</evidence>
<keyword evidence="1" id="KW-0813">Transport</keyword>
<evidence type="ECO:0000256" key="1">
    <source>
        <dbReference type="ARBA" id="ARBA00022448"/>
    </source>
</evidence>
<dbReference type="AlphaFoldDB" id="X1D364"/>
<dbReference type="Pfam" id="PF00005">
    <property type="entry name" value="ABC_tran"/>
    <property type="match status" value="1"/>
</dbReference>
<keyword evidence="2" id="KW-0547">Nucleotide-binding</keyword>